<keyword evidence="6" id="KW-0539">Nucleus</keyword>
<dbReference type="PANTHER" id="PTHR46239:SF1">
    <property type="entry name" value="DNA REPAIR PROTEIN RAD51 HOMOLOG 3"/>
    <property type="match status" value="1"/>
</dbReference>
<evidence type="ECO:0000256" key="8">
    <source>
        <dbReference type="SAM" id="MobiDB-lite"/>
    </source>
</evidence>
<accession>A0A914A7J8</accession>
<dbReference type="Pfam" id="PF08423">
    <property type="entry name" value="Rad51"/>
    <property type="match status" value="1"/>
</dbReference>
<dbReference type="GO" id="GO:0000707">
    <property type="term" value="P:meiotic DNA recombinase assembly"/>
    <property type="evidence" value="ECO:0007669"/>
    <property type="project" value="TreeGrafter"/>
</dbReference>
<evidence type="ECO:0000256" key="1">
    <source>
        <dbReference type="ARBA" id="ARBA00004123"/>
    </source>
</evidence>
<dbReference type="RefSeq" id="XP_038059401.1">
    <property type="nucleotide sequence ID" value="XM_038203473.1"/>
</dbReference>
<dbReference type="OrthoDB" id="5957327at2759"/>
<dbReference type="EnsemblMetazoa" id="XM_038203473.1">
    <property type="protein sequence ID" value="XP_038059401.1"/>
    <property type="gene ID" value="LOC119730508"/>
</dbReference>
<evidence type="ECO:0000256" key="7">
    <source>
        <dbReference type="ARBA" id="ARBA00040674"/>
    </source>
</evidence>
<dbReference type="CDD" id="cd19492">
    <property type="entry name" value="Rad51C"/>
    <property type="match status" value="1"/>
</dbReference>
<protein>
    <recommendedName>
        <fullName evidence="7">DNA repair protein RAD51 homolog 3</fullName>
    </recommendedName>
</protein>
<dbReference type="GO" id="GO:0140664">
    <property type="term" value="F:ATP-dependent DNA damage sensor activity"/>
    <property type="evidence" value="ECO:0007669"/>
    <property type="project" value="InterPro"/>
</dbReference>
<evidence type="ECO:0000313" key="11">
    <source>
        <dbReference type="Proteomes" id="UP000887568"/>
    </source>
</evidence>
<feature type="region of interest" description="Disordered" evidence="8">
    <location>
        <begin position="386"/>
        <end position="424"/>
    </location>
</feature>
<dbReference type="GO" id="GO:0033065">
    <property type="term" value="C:Rad51C-XRCC3 complex"/>
    <property type="evidence" value="ECO:0007669"/>
    <property type="project" value="TreeGrafter"/>
</dbReference>
<keyword evidence="11" id="KW-1185">Reference proteome</keyword>
<feature type="region of interest" description="Disordered" evidence="8">
    <location>
        <begin position="86"/>
        <end position="117"/>
    </location>
</feature>
<dbReference type="GO" id="GO:0005524">
    <property type="term" value="F:ATP binding"/>
    <property type="evidence" value="ECO:0007669"/>
    <property type="project" value="UniProtKB-KW"/>
</dbReference>
<evidence type="ECO:0000259" key="9">
    <source>
        <dbReference type="PROSITE" id="PS50162"/>
    </source>
</evidence>
<reference evidence="10" key="1">
    <citation type="submission" date="2022-11" db="UniProtKB">
        <authorList>
            <consortium name="EnsemblMetazoa"/>
        </authorList>
    </citation>
    <scope>IDENTIFICATION</scope>
</reference>
<dbReference type="GeneID" id="119730508"/>
<dbReference type="GO" id="GO:0005657">
    <property type="term" value="C:replication fork"/>
    <property type="evidence" value="ECO:0007669"/>
    <property type="project" value="TreeGrafter"/>
</dbReference>
<dbReference type="InterPro" id="IPR027417">
    <property type="entry name" value="P-loop_NTPase"/>
</dbReference>
<dbReference type="PANTHER" id="PTHR46239">
    <property type="entry name" value="DNA REPAIR PROTEIN RAD51 HOMOLOG 3 RAD51C"/>
    <property type="match status" value="1"/>
</dbReference>
<evidence type="ECO:0000313" key="10">
    <source>
        <dbReference type="EnsemblMetazoa" id="XP_038059401.1"/>
    </source>
</evidence>
<dbReference type="Gene3D" id="3.40.50.300">
    <property type="entry name" value="P-loop containing nucleotide triphosphate hydrolases"/>
    <property type="match status" value="1"/>
</dbReference>
<dbReference type="GO" id="GO:0000400">
    <property type="term" value="F:four-way junction DNA binding"/>
    <property type="evidence" value="ECO:0007669"/>
    <property type="project" value="TreeGrafter"/>
</dbReference>
<dbReference type="CTD" id="5889"/>
<evidence type="ECO:0000256" key="2">
    <source>
        <dbReference type="ARBA" id="ARBA00022741"/>
    </source>
</evidence>
<dbReference type="GO" id="GO:0007131">
    <property type="term" value="P:reciprocal meiotic recombination"/>
    <property type="evidence" value="ECO:0007669"/>
    <property type="project" value="TreeGrafter"/>
</dbReference>
<dbReference type="InterPro" id="IPR020588">
    <property type="entry name" value="RecA_ATP-bd"/>
</dbReference>
<feature type="compositionally biased region" description="Low complexity" evidence="8">
    <location>
        <begin position="99"/>
        <end position="110"/>
    </location>
</feature>
<comment type="subcellular location">
    <subcellularLocation>
        <location evidence="1">Nucleus</location>
    </subcellularLocation>
</comment>
<feature type="compositionally biased region" description="Polar residues" evidence="8">
    <location>
        <begin position="86"/>
        <end position="98"/>
    </location>
</feature>
<evidence type="ECO:0000256" key="5">
    <source>
        <dbReference type="ARBA" id="ARBA00023204"/>
    </source>
</evidence>
<evidence type="ECO:0000256" key="6">
    <source>
        <dbReference type="ARBA" id="ARBA00023242"/>
    </source>
</evidence>
<evidence type="ECO:0000256" key="4">
    <source>
        <dbReference type="ARBA" id="ARBA00022840"/>
    </source>
</evidence>
<dbReference type="SUPFAM" id="SSF52540">
    <property type="entry name" value="P-loop containing nucleoside triphosphate hydrolases"/>
    <property type="match status" value="1"/>
</dbReference>
<keyword evidence="5" id="KW-0234">DNA repair</keyword>
<proteinExistence type="predicted"/>
<organism evidence="10 11">
    <name type="scientific">Patiria miniata</name>
    <name type="common">Bat star</name>
    <name type="synonym">Asterina miniata</name>
    <dbReference type="NCBI Taxonomy" id="46514"/>
    <lineage>
        <taxon>Eukaryota</taxon>
        <taxon>Metazoa</taxon>
        <taxon>Echinodermata</taxon>
        <taxon>Eleutherozoa</taxon>
        <taxon>Asterozoa</taxon>
        <taxon>Asteroidea</taxon>
        <taxon>Valvatacea</taxon>
        <taxon>Valvatida</taxon>
        <taxon>Asterinidae</taxon>
        <taxon>Patiria</taxon>
    </lineage>
</organism>
<dbReference type="GO" id="GO:0033063">
    <property type="term" value="C:Rad51B-Rad51C-Rad51D-XRCC2 complex"/>
    <property type="evidence" value="ECO:0007669"/>
    <property type="project" value="TreeGrafter"/>
</dbReference>
<dbReference type="OMA" id="AMETFTV"/>
<keyword evidence="3" id="KW-0227">DNA damage</keyword>
<feature type="compositionally biased region" description="Basic and acidic residues" evidence="8">
    <location>
        <begin position="397"/>
        <end position="424"/>
    </location>
</feature>
<evidence type="ECO:0000256" key="3">
    <source>
        <dbReference type="ARBA" id="ARBA00022763"/>
    </source>
</evidence>
<keyword evidence="4" id="KW-0067">ATP-binding</keyword>
<keyword evidence="2" id="KW-0547">Nucleotide-binding</keyword>
<dbReference type="PROSITE" id="PS50162">
    <property type="entry name" value="RECA_2"/>
    <property type="match status" value="1"/>
</dbReference>
<dbReference type="GO" id="GO:0008821">
    <property type="term" value="F:crossover junction DNA endonuclease activity"/>
    <property type="evidence" value="ECO:0007669"/>
    <property type="project" value="TreeGrafter"/>
</dbReference>
<sequence length="424" mass="47676">MFIHYVKGHQVLPRTSKHFRIYAQSKTKMQRDLGSFPLPPVIRVKLKDSGFSVVEDVIEMKPTELSREIGISKEESLEILKMVRESTSSSLPCQPKTPSNSASSSSQRQQQHPEGNKRTVTALEMLRYEKSSPAIVTFCEDLDEMLGGGVPLCKITELCGAPGVGKTQTCIQLAVDVQIPQCFGGVEGETIYIDTEGSFLPQRAADIAVAMVGHCRRIADTNDEEQQTALAEFSMEKLLSGIHCFRCHDYTELLALVNLLPEILDKHKKVKLIVIDSIAFHFRHDFDDFSLRTRLLNGLAQSLIKIASDYRLAVVLTNQMTTHIGNGPSHLIPALGESWGHACTIRIILFWKDNQRYANLYKSPNKQEMTVPYQITMDGLRSVPRLENEQASTSTSFRHDEPQDGNEDDHLNPCKRLRPSENQR</sequence>
<dbReference type="InterPro" id="IPR013632">
    <property type="entry name" value="Rad51_C"/>
</dbReference>
<feature type="domain" description="RecA family profile 1" evidence="9">
    <location>
        <begin position="131"/>
        <end position="320"/>
    </location>
</feature>
<dbReference type="Proteomes" id="UP000887568">
    <property type="component" value="Unplaced"/>
</dbReference>
<dbReference type="InterPro" id="IPR052093">
    <property type="entry name" value="HR_Repair_Mediator"/>
</dbReference>
<name>A0A914A7J8_PATMI</name>
<dbReference type="AlphaFoldDB" id="A0A914A7J8"/>